<dbReference type="Proteomes" id="UP000248349">
    <property type="component" value="Unassembled WGS sequence"/>
</dbReference>
<evidence type="ECO:0000313" key="2">
    <source>
        <dbReference type="EMBL" id="PYH44469.1"/>
    </source>
</evidence>
<dbReference type="RefSeq" id="XP_025430451.1">
    <property type="nucleotide sequence ID" value="XM_025580154.1"/>
</dbReference>
<evidence type="ECO:0000256" key="1">
    <source>
        <dbReference type="SAM" id="Phobius"/>
    </source>
</evidence>
<gene>
    <name evidence="2" type="ORF">BP01DRAFT_83618</name>
</gene>
<keyword evidence="1" id="KW-0472">Membrane</keyword>
<accession>A0A318ZAZ4</accession>
<feature type="transmembrane region" description="Helical" evidence="1">
    <location>
        <begin position="44"/>
        <end position="65"/>
    </location>
</feature>
<dbReference type="GeneID" id="37081383"/>
<keyword evidence="1" id="KW-0812">Transmembrane</keyword>
<dbReference type="EMBL" id="KZ821237">
    <property type="protein sequence ID" value="PYH44469.1"/>
    <property type="molecule type" value="Genomic_DNA"/>
</dbReference>
<name>A0A318ZAZ4_9EURO</name>
<keyword evidence="1" id="KW-1133">Transmembrane helix</keyword>
<reference evidence="2 3" key="1">
    <citation type="submission" date="2016-12" db="EMBL/GenBank/DDBJ databases">
        <title>The genomes of Aspergillus section Nigri reveals drivers in fungal speciation.</title>
        <authorList>
            <consortium name="DOE Joint Genome Institute"/>
            <person name="Vesth T.C."/>
            <person name="Nybo J."/>
            <person name="Theobald S."/>
            <person name="Brandl J."/>
            <person name="Frisvad J.C."/>
            <person name="Nielsen K.F."/>
            <person name="Lyhne E.K."/>
            <person name="Kogle M.E."/>
            <person name="Kuo A."/>
            <person name="Riley R."/>
            <person name="Clum A."/>
            <person name="Nolan M."/>
            <person name="Lipzen A."/>
            <person name="Salamov A."/>
            <person name="Henrissat B."/>
            <person name="Wiebenga A."/>
            <person name="De Vries R.P."/>
            <person name="Grigoriev I.V."/>
            <person name="Mortensen U.H."/>
            <person name="Andersen M.R."/>
            <person name="Baker S.E."/>
        </authorList>
    </citation>
    <scope>NUCLEOTIDE SEQUENCE [LARGE SCALE GENOMIC DNA]</scope>
    <source>
        <strain evidence="2 3">JOP 1030-1</strain>
    </source>
</reference>
<sequence>MHVFRIAPREQDAGSRATSNLGYLNSKSVSICSSSLADINRSYLLIRIIATAMISLSVKPVIFSYSALVRWIRHRTGVQS</sequence>
<dbReference type="AlphaFoldDB" id="A0A318ZAZ4"/>
<proteinExistence type="predicted"/>
<keyword evidence="3" id="KW-1185">Reference proteome</keyword>
<protein>
    <submittedName>
        <fullName evidence="2">Uncharacterized protein</fullName>
    </submittedName>
</protein>
<evidence type="ECO:0000313" key="3">
    <source>
        <dbReference type="Proteomes" id="UP000248349"/>
    </source>
</evidence>
<organism evidence="2 3">
    <name type="scientific">Aspergillus saccharolyticus JOP 1030-1</name>
    <dbReference type="NCBI Taxonomy" id="1450539"/>
    <lineage>
        <taxon>Eukaryota</taxon>
        <taxon>Fungi</taxon>
        <taxon>Dikarya</taxon>
        <taxon>Ascomycota</taxon>
        <taxon>Pezizomycotina</taxon>
        <taxon>Eurotiomycetes</taxon>
        <taxon>Eurotiomycetidae</taxon>
        <taxon>Eurotiales</taxon>
        <taxon>Aspergillaceae</taxon>
        <taxon>Aspergillus</taxon>
        <taxon>Aspergillus subgen. Circumdati</taxon>
    </lineage>
</organism>